<comment type="catalytic activity">
    <reaction evidence="1 14 15 16">
        <text>Endonucleolytic cleavage to 5'-phosphomonoester.</text>
        <dbReference type="EC" id="3.1.26.4"/>
    </reaction>
</comment>
<evidence type="ECO:0000256" key="10">
    <source>
        <dbReference type="ARBA" id="ARBA00022723"/>
    </source>
</evidence>
<evidence type="ECO:0000256" key="13">
    <source>
        <dbReference type="ARBA" id="ARBA00023211"/>
    </source>
</evidence>
<evidence type="ECO:0000256" key="6">
    <source>
        <dbReference type="ARBA" id="ARBA00012180"/>
    </source>
</evidence>
<comment type="caution">
    <text evidence="19">The sequence shown here is derived from an EMBL/GenBank/DDBJ whole genome shotgun (WGS) entry which is preliminary data.</text>
</comment>
<dbReference type="GO" id="GO:0043137">
    <property type="term" value="P:DNA replication, removal of RNA primer"/>
    <property type="evidence" value="ECO:0007669"/>
    <property type="project" value="TreeGrafter"/>
</dbReference>
<feature type="binding site" evidence="14 15">
    <location>
        <position position="32"/>
    </location>
    <ligand>
        <name>a divalent metal cation</name>
        <dbReference type="ChEBI" id="CHEBI:60240"/>
    </ligand>
</feature>
<comment type="similarity">
    <text evidence="5 14 16">Belongs to the RNase HII family.</text>
</comment>
<evidence type="ECO:0000256" key="7">
    <source>
        <dbReference type="ARBA" id="ARBA00019179"/>
    </source>
</evidence>
<dbReference type="InterPro" id="IPR036397">
    <property type="entry name" value="RNaseH_sf"/>
</dbReference>
<accession>A0A2H5Y310</accession>
<dbReference type="AlphaFoldDB" id="A0A2H5Y310"/>
<feature type="binding site" evidence="14 15">
    <location>
        <position position="129"/>
    </location>
    <ligand>
        <name>a divalent metal cation</name>
        <dbReference type="ChEBI" id="CHEBI:60240"/>
    </ligand>
</feature>
<reference evidence="20" key="1">
    <citation type="submission" date="2017-09" db="EMBL/GenBank/DDBJ databases">
        <title>Metaegenomics of thermophilic ammonia-oxidizing enrichment culture.</title>
        <authorList>
            <person name="Kato S."/>
            <person name="Suzuki K."/>
        </authorList>
    </citation>
    <scope>NUCLEOTIDE SEQUENCE [LARGE SCALE GENOMIC DNA]</scope>
</reference>
<dbReference type="Gene3D" id="3.30.420.10">
    <property type="entry name" value="Ribonuclease H-like superfamily/Ribonuclease H"/>
    <property type="match status" value="1"/>
</dbReference>
<comment type="subcellular location">
    <subcellularLocation>
        <location evidence="4 14">Cytoplasm</location>
    </subcellularLocation>
</comment>
<keyword evidence="9 14" id="KW-0540">Nuclease</keyword>
<evidence type="ECO:0000313" key="20">
    <source>
        <dbReference type="Proteomes" id="UP000236642"/>
    </source>
</evidence>
<dbReference type="SUPFAM" id="SSF53098">
    <property type="entry name" value="Ribonuclease H-like"/>
    <property type="match status" value="1"/>
</dbReference>
<keyword evidence="13 14" id="KW-0464">Manganese</keyword>
<feature type="domain" description="RNase H type-2" evidence="18">
    <location>
        <begin position="26"/>
        <end position="216"/>
    </location>
</feature>
<evidence type="ECO:0000256" key="8">
    <source>
        <dbReference type="ARBA" id="ARBA00022490"/>
    </source>
</evidence>
<evidence type="ECO:0000256" key="16">
    <source>
        <dbReference type="RuleBase" id="RU003515"/>
    </source>
</evidence>
<dbReference type="GO" id="GO:0003723">
    <property type="term" value="F:RNA binding"/>
    <property type="evidence" value="ECO:0007669"/>
    <property type="project" value="UniProtKB-UniRule"/>
</dbReference>
<keyword evidence="11 14" id="KW-0255">Endonuclease</keyword>
<evidence type="ECO:0000256" key="5">
    <source>
        <dbReference type="ARBA" id="ARBA00007383"/>
    </source>
</evidence>
<organism evidence="19 20">
    <name type="scientific">Candidatus Thermoflexus japonica</name>
    <dbReference type="NCBI Taxonomy" id="2035417"/>
    <lineage>
        <taxon>Bacteria</taxon>
        <taxon>Bacillati</taxon>
        <taxon>Chloroflexota</taxon>
        <taxon>Thermoflexia</taxon>
        <taxon>Thermoflexales</taxon>
        <taxon>Thermoflexaceae</taxon>
        <taxon>Thermoflexus</taxon>
    </lineage>
</organism>
<evidence type="ECO:0000256" key="14">
    <source>
        <dbReference type="HAMAP-Rule" id="MF_00052"/>
    </source>
</evidence>
<evidence type="ECO:0000259" key="18">
    <source>
        <dbReference type="PROSITE" id="PS51975"/>
    </source>
</evidence>
<keyword evidence="12 14" id="KW-0378">Hydrolase</keyword>
<dbReference type="Proteomes" id="UP000236642">
    <property type="component" value="Unassembled WGS sequence"/>
</dbReference>
<dbReference type="HAMAP" id="MF_00052_B">
    <property type="entry name" value="RNase_HII_B"/>
    <property type="match status" value="1"/>
</dbReference>
<evidence type="ECO:0000256" key="3">
    <source>
        <dbReference type="ARBA" id="ARBA00004065"/>
    </source>
</evidence>
<dbReference type="PANTHER" id="PTHR10954">
    <property type="entry name" value="RIBONUCLEASE H2 SUBUNIT A"/>
    <property type="match status" value="1"/>
</dbReference>
<evidence type="ECO:0000256" key="15">
    <source>
        <dbReference type="PROSITE-ProRule" id="PRU01319"/>
    </source>
</evidence>
<evidence type="ECO:0000256" key="12">
    <source>
        <dbReference type="ARBA" id="ARBA00022801"/>
    </source>
</evidence>
<evidence type="ECO:0000313" key="19">
    <source>
        <dbReference type="EMBL" id="GBD07827.1"/>
    </source>
</evidence>
<feature type="binding site" evidence="14 15">
    <location>
        <position position="33"/>
    </location>
    <ligand>
        <name>a divalent metal cation</name>
        <dbReference type="ChEBI" id="CHEBI:60240"/>
    </ligand>
</feature>
<dbReference type="InterPro" id="IPR001352">
    <property type="entry name" value="RNase_HII/HIII"/>
</dbReference>
<comment type="cofactor">
    <cofactor evidence="2">
        <name>Mg(2+)</name>
        <dbReference type="ChEBI" id="CHEBI:18420"/>
    </cofactor>
</comment>
<dbReference type="EC" id="3.1.26.4" evidence="6 14"/>
<evidence type="ECO:0000256" key="17">
    <source>
        <dbReference type="SAM" id="MobiDB-lite"/>
    </source>
</evidence>
<evidence type="ECO:0000256" key="9">
    <source>
        <dbReference type="ARBA" id="ARBA00022722"/>
    </source>
</evidence>
<dbReference type="InterPro" id="IPR012337">
    <property type="entry name" value="RNaseH-like_sf"/>
</dbReference>
<proteinExistence type="inferred from homology"/>
<dbReference type="GO" id="GO:0005737">
    <property type="term" value="C:cytoplasm"/>
    <property type="evidence" value="ECO:0007669"/>
    <property type="project" value="UniProtKB-SubCell"/>
</dbReference>
<evidence type="ECO:0000256" key="2">
    <source>
        <dbReference type="ARBA" id="ARBA00001946"/>
    </source>
</evidence>
<dbReference type="InterPro" id="IPR024567">
    <property type="entry name" value="RNase_HII/HIII_dom"/>
</dbReference>
<dbReference type="PANTHER" id="PTHR10954:SF18">
    <property type="entry name" value="RIBONUCLEASE HII"/>
    <property type="match status" value="1"/>
</dbReference>
<evidence type="ECO:0000256" key="11">
    <source>
        <dbReference type="ARBA" id="ARBA00022759"/>
    </source>
</evidence>
<keyword evidence="10 14" id="KW-0479">Metal-binding</keyword>
<feature type="region of interest" description="Disordered" evidence="17">
    <location>
        <begin position="196"/>
        <end position="216"/>
    </location>
</feature>
<sequence length="216" mass="23401">MPGRSRSRLPRPTLAEEMALWRQGYQNVAGLDEAGRGAWAGPVVAAAVILPPDPRGLRRRLAGVRDSKTLTPEQREALFPEILQAARAVGIGMASPEEIDALGIVPATRLAMLRALEALPIPPEALIVDALTLPVPLPQRVLFQADARCLSAAAASIVAKVARDRWMVEMDRIYPGYGFARHKGYGTPAHRRALQAHGPSPIHRRSFAPVRSPSIL</sequence>
<evidence type="ECO:0000256" key="4">
    <source>
        <dbReference type="ARBA" id="ARBA00004496"/>
    </source>
</evidence>
<gene>
    <name evidence="14 19" type="primary">rnhB</name>
    <name evidence="19" type="ORF">HRbin22_00053</name>
</gene>
<dbReference type="NCBIfam" id="NF000595">
    <property type="entry name" value="PRK00015.1-3"/>
    <property type="match status" value="1"/>
</dbReference>
<dbReference type="GO" id="GO:0032299">
    <property type="term" value="C:ribonuclease H2 complex"/>
    <property type="evidence" value="ECO:0007669"/>
    <property type="project" value="TreeGrafter"/>
</dbReference>
<dbReference type="GO" id="GO:0004523">
    <property type="term" value="F:RNA-DNA hybrid ribonuclease activity"/>
    <property type="evidence" value="ECO:0007669"/>
    <property type="project" value="UniProtKB-UniRule"/>
</dbReference>
<name>A0A2H5Y310_9CHLR</name>
<dbReference type="EMBL" id="BEHY01000001">
    <property type="protein sequence ID" value="GBD07827.1"/>
    <property type="molecule type" value="Genomic_DNA"/>
</dbReference>
<dbReference type="PROSITE" id="PS51975">
    <property type="entry name" value="RNASE_H_2"/>
    <property type="match status" value="1"/>
</dbReference>
<keyword evidence="8 14" id="KW-0963">Cytoplasm</keyword>
<dbReference type="InterPro" id="IPR022898">
    <property type="entry name" value="RNase_HII"/>
</dbReference>
<dbReference type="GO" id="GO:0030145">
    <property type="term" value="F:manganese ion binding"/>
    <property type="evidence" value="ECO:0007669"/>
    <property type="project" value="UniProtKB-UniRule"/>
</dbReference>
<protein>
    <recommendedName>
        <fullName evidence="7 14">Ribonuclease HII</fullName>
        <shortName evidence="14">RNase HII</shortName>
        <ecNumber evidence="6 14">3.1.26.4</ecNumber>
    </recommendedName>
</protein>
<evidence type="ECO:0000256" key="1">
    <source>
        <dbReference type="ARBA" id="ARBA00000077"/>
    </source>
</evidence>
<comment type="cofactor">
    <cofactor evidence="14 15">
        <name>Mn(2+)</name>
        <dbReference type="ChEBI" id="CHEBI:29035"/>
    </cofactor>
    <cofactor evidence="14 15">
        <name>Mg(2+)</name>
        <dbReference type="ChEBI" id="CHEBI:18420"/>
    </cofactor>
    <text evidence="14 15">Manganese or magnesium. Binds 1 divalent metal ion per monomer in the absence of substrate. May bind a second metal ion after substrate binding.</text>
</comment>
<dbReference type="Pfam" id="PF01351">
    <property type="entry name" value="RNase_HII"/>
    <property type="match status" value="1"/>
</dbReference>
<dbReference type="CDD" id="cd07182">
    <property type="entry name" value="RNase_HII_bacteria_HII_like"/>
    <property type="match status" value="1"/>
</dbReference>
<dbReference type="GO" id="GO:0006298">
    <property type="term" value="P:mismatch repair"/>
    <property type="evidence" value="ECO:0007669"/>
    <property type="project" value="TreeGrafter"/>
</dbReference>
<comment type="function">
    <text evidence="3 14 16">Endonuclease that specifically degrades the RNA of RNA-DNA hybrids.</text>
</comment>